<dbReference type="Pfam" id="PF21190">
    <property type="entry name" value="Bbp16"/>
    <property type="match status" value="1"/>
</dbReference>
<dbReference type="STRING" id="560819.SAMN05428998_12577"/>
<name>A0A1Y6CPX6_9PROT</name>
<evidence type="ECO:0000313" key="2">
    <source>
        <dbReference type="Proteomes" id="UP000192917"/>
    </source>
</evidence>
<sequence>MIFDKQCLLSDDQRVTTTAVSDVLDLGARGTPHGGAAPLARDVGTSAVPIAVLVTEDFTGPTSLQVAVEVDDDAGFGAPATLVSSRAVPVAELKAGFVFNLDRLPRGSDRRYLRLQYLMVGSGSTGRLTAGIVAGLQQNP</sequence>
<reference evidence="1 2" key="1">
    <citation type="submission" date="2017-04" db="EMBL/GenBank/DDBJ databases">
        <authorList>
            <person name="Afonso C.L."/>
            <person name="Miller P.J."/>
            <person name="Scott M.A."/>
            <person name="Spackman E."/>
            <person name="Goraichik I."/>
            <person name="Dimitrov K.M."/>
            <person name="Suarez D.L."/>
            <person name="Swayne D.E."/>
        </authorList>
    </citation>
    <scope>NUCLEOTIDE SEQUENCE [LARGE SCALE GENOMIC DNA]</scope>
    <source>
        <strain evidence="1 2">USBA 355</strain>
    </source>
</reference>
<proteinExistence type="predicted"/>
<keyword evidence="2" id="KW-1185">Reference proteome</keyword>
<dbReference type="AlphaFoldDB" id="A0A1Y6CPX6"/>
<dbReference type="EMBL" id="FWZX01000025">
    <property type="protein sequence ID" value="SMF64667.1"/>
    <property type="molecule type" value="Genomic_DNA"/>
</dbReference>
<accession>A0A1Y6CPX6</accession>
<protein>
    <submittedName>
        <fullName evidence="1">Uncharacterized protein</fullName>
    </submittedName>
</protein>
<dbReference type="Proteomes" id="UP000192917">
    <property type="component" value="Unassembled WGS sequence"/>
</dbReference>
<organism evidence="1 2">
    <name type="scientific">Tistlia consotensis USBA 355</name>
    <dbReference type="NCBI Taxonomy" id="560819"/>
    <lineage>
        <taxon>Bacteria</taxon>
        <taxon>Pseudomonadati</taxon>
        <taxon>Pseudomonadota</taxon>
        <taxon>Alphaproteobacteria</taxon>
        <taxon>Rhodospirillales</taxon>
        <taxon>Rhodovibrionaceae</taxon>
        <taxon>Tistlia</taxon>
    </lineage>
</organism>
<dbReference type="InterPro" id="IPR048922">
    <property type="entry name" value="Bbp16"/>
</dbReference>
<dbReference type="Gene3D" id="2.60.120.1110">
    <property type="match status" value="1"/>
</dbReference>
<evidence type="ECO:0000313" key="1">
    <source>
        <dbReference type="EMBL" id="SMF64667.1"/>
    </source>
</evidence>
<gene>
    <name evidence="1" type="ORF">SAMN05428998_12577</name>
</gene>
<dbReference type="RefSeq" id="WP_085125234.1">
    <property type="nucleotide sequence ID" value="NZ_FWZX01000025.1"/>
</dbReference>